<sequence>MLVNATMHWVRSSLAPSAAAWSCFWTLSLTFVQRTVPLWLLHQKVNTRPQMSIYNSELYQVNCLFCRQDSETIPHFFFFCPIKSFFWTQLIDEFFWSGTTIQDIQAALTTLNFERISVKPFCPYAPTVILIIAISEL</sequence>
<feature type="domain" description="Reverse transcriptase zinc-binding" evidence="1">
    <location>
        <begin position="18"/>
        <end position="87"/>
    </location>
</feature>
<dbReference type="Proteomes" id="UP000650833">
    <property type="component" value="Unassembled WGS sequence"/>
</dbReference>
<gene>
    <name evidence="2" type="ORF">INT46_003636</name>
</gene>
<organism evidence="2 3">
    <name type="scientific">Mucor plumbeus</name>
    <dbReference type="NCBI Taxonomy" id="97098"/>
    <lineage>
        <taxon>Eukaryota</taxon>
        <taxon>Fungi</taxon>
        <taxon>Fungi incertae sedis</taxon>
        <taxon>Mucoromycota</taxon>
        <taxon>Mucoromycotina</taxon>
        <taxon>Mucoromycetes</taxon>
        <taxon>Mucorales</taxon>
        <taxon>Mucorineae</taxon>
        <taxon>Mucoraceae</taxon>
        <taxon>Mucor</taxon>
    </lineage>
</organism>
<protein>
    <recommendedName>
        <fullName evidence="1">Reverse transcriptase zinc-binding domain-containing protein</fullName>
    </recommendedName>
</protein>
<comment type="caution">
    <text evidence="2">The sequence shown here is derived from an EMBL/GenBank/DDBJ whole genome shotgun (WGS) entry which is preliminary data.</text>
</comment>
<name>A0A8H7RE61_9FUNG</name>
<dbReference type="OrthoDB" id="2273311at2759"/>
<keyword evidence="3" id="KW-1185">Reference proteome</keyword>
<accession>A0A8H7RE61</accession>
<reference evidence="2" key="1">
    <citation type="submission" date="2020-12" db="EMBL/GenBank/DDBJ databases">
        <title>Metabolic potential, ecology and presence of endohyphal bacteria is reflected in genomic diversity of Mucoromycotina.</title>
        <authorList>
            <person name="Muszewska A."/>
            <person name="Okrasinska A."/>
            <person name="Steczkiewicz K."/>
            <person name="Drgas O."/>
            <person name="Orlowska M."/>
            <person name="Perlinska-Lenart U."/>
            <person name="Aleksandrzak-Piekarczyk T."/>
            <person name="Szatraj K."/>
            <person name="Zielenkiewicz U."/>
            <person name="Pilsyk S."/>
            <person name="Malc E."/>
            <person name="Mieczkowski P."/>
            <person name="Kruszewska J.S."/>
            <person name="Biernat P."/>
            <person name="Pawlowska J."/>
        </authorList>
    </citation>
    <scope>NUCLEOTIDE SEQUENCE</scope>
    <source>
        <strain evidence="2">CBS 226.32</strain>
    </source>
</reference>
<dbReference type="AlphaFoldDB" id="A0A8H7RE61"/>
<evidence type="ECO:0000313" key="2">
    <source>
        <dbReference type="EMBL" id="KAG2208855.1"/>
    </source>
</evidence>
<proteinExistence type="predicted"/>
<dbReference type="Pfam" id="PF13966">
    <property type="entry name" value="zf-RVT"/>
    <property type="match status" value="1"/>
</dbReference>
<evidence type="ECO:0000259" key="1">
    <source>
        <dbReference type="Pfam" id="PF13966"/>
    </source>
</evidence>
<dbReference type="EMBL" id="JAEPRC010000105">
    <property type="protein sequence ID" value="KAG2208855.1"/>
    <property type="molecule type" value="Genomic_DNA"/>
</dbReference>
<dbReference type="InterPro" id="IPR026960">
    <property type="entry name" value="RVT-Znf"/>
</dbReference>
<evidence type="ECO:0000313" key="3">
    <source>
        <dbReference type="Proteomes" id="UP000650833"/>
    </source>
</evidence>